<evidence type="ECO:0000313" key="3">
    <source>
        <dbReference type="Proteomes" id="UP000030147"/>
    </source>
</evidence>
<dbReference type="Proteomes" id="UP000030147">
    <property type="component" value="Unassembled WGS sequence"/>
</dbReference>
<feature type="transmembrane region" description="Helical" evidence="1">
    <location>
        <begin position="6"/>
        <end position="24"/>
    </location>
</feature>
<dbReference type="InterPro" id="IPR010773">
    <property type="entry name" value="Mycophage_PG1_Gp7"/>
</dbReference>
<organism evidence="2 3">
    <name type="scientific">Pontibacillus yanchengensis Y32</name>
    <dbReference type="NCBI Taxonomy" id="1385514"/>
    <lineage>
        <taxon>Bacteria</taxon>
        <taxon>Bacillati</taxon>
        <taxon>Bacillota</taxon>
        <taxon>Bacilli</taxon>
        <taxon>Bacillales</taxon>
        <taxon>Bacillaceae</taxon>
        <taxon>Pontibacillus</taxon>
    </lineage>
</organism>
<dbReference type="STRING" id="1385514.N782_15415"/>
<keyword evidence="1" id="KW-0812">Transmembrane</keyword>
<dbReference type="eggNOG" id="ENOG5032RXN">
    <property type="taxonomic scope" value="Bacteria"/>
</dbReference>
<dbReference type="OrthoDB" id="4722315at2"/>
<dbReference type="RefSeq" id="WP_052111112.1">
    <property type="nucleotide sequence ID" value="NZ_AVBF01000003.1"/>
</dbReference>
<dbReference type="AlphaFoldDB" id="A0A0A2TFM5"/>
<dbReference type="Pfam" id="PF07098">
    <property type="entry name" value="DUF1360"/>
    <property type="match status" value="1"/>
</dbReference>
<evidence type="ECO:0000313" key="2">
    <source>
        <dbReference type="EMBL" id="KGP74334.1"/>
    </source>
</evidence>
<proteinExistence type="predicted"/>
<keyword evidence="1" id="KW-1133">Transmembrane helix</keyword>
<evidence type="ECO:0000256" key="1">
    <source>
        <dbReference type="SAM" id="Phobius"/>
    </source>
</evidence>
<reference evidence="2 3" key="1">
    <citation type="journal article" date="2015" name="Stand. Genomic Sci.">
        <title>High quality draft genome sequence of the moderately halophilic bacterium Pontibacillus yanchengensis Y32(T) and comparison among Pontibacillus genomes.</title>
        <authorList>
            <person name="Huang J."/>
            <person name="Qiao Z.X."/>
            <person name="Tang J.W."/>
            <person name="Wang G."/>
        </authorList>
    </citation>
    <scope>NUCLEOTIDE SEQUENCE [LARGE SCALE GENOMIC DNA]</scope>
    <source>
        <strain evidence="2 3">Y32</strain>
    </source>
</reference>
<protein>
    <submittedName>
        <fullName evidence="2">Sporulation protein</fullName>
    </submittedName>
</protein>
<name>A0A0A2TFM5_9BACI</name>
<dbReference type="EMBL" id="AVBF01000003">
    <property type="protein sequence ID" value="KGP74334.1"/>
    <property type="molecule type" value="Genomic_DNA"/>
</dbReference>
<keyword evidence="3" id="KW-1185">Reference proteome</keyword>
<accession>A0A0A2TFM5</accession>
<keyword evidence="1" id="KW-0472">Membrane</keyword>
<gene>
    <name evidence="2" type="ORF">N782_15415</name>
</gene>
<sequence>MSINWLDFILLVLASYRVTNLLVYDSITEWVRRPFHRIVVEENDDGEQEKYIEIKGKGIQAFIGELLSCHWCTGVWASALVLLTFIYVPILIPLWIIFAISGGASLLMSIFPRE</sequence>
<comment type="caution">
    <text evidence="2">The sequence shown here is derived from an EMBL/GenBank/DDBJ whole genome shotgun (WGS) entry which is preliminary data.</text>
</comment>